<dbReference type="PANTHER" id="PTHR30381:SF0">
    <property type="entry name" value="FLAGELLAR P-RING PROTEIN"/>
    <property type="match status" value="1"/>
</dbReference>
<dbReference type="RefSeq" id="WP_102962641.1">
    <property type="nucleotide sequence ID" value="NZ_JAPWHJ010000006.1"/>
</dbReference>
<comment type="subunit">
    <text evidence="6">The basal body constitutes a major portion of the flagellar organelle and consists of four rings (L,P,S, and M) mounted on a central rod.</text>
</comment>
<dbReference type="EMBL" id="POSK01000002">
    <property type="protein sequence ID" value="PNI06397.1"/>
    <property type="molecule type" value="Genomic_DNA"/>
</dbReference>
<evidence type="ECO:0000256" key="5">
    <source>
        <dbReference type="ARBA" id="ARBA00023143"/>
    </source>
</evidence>
<gene>
    <name evidence="6" type="primary">flgI</name>
    <name evidence="7" type="ORF">C1N32_05225</name>
</gene>
<organism evidence="7 8">
    <name type="scientific">Vibrio diazotrophicus</name>
    <dbReference type="NCBI Taxonomy" id="685"/>
    <lineage>
        <taxon>Bacteria</taxon>
        <taxon>Pseudomonadati</taxon>
        <taxon>Pseudomonadota</taxon>
        <taxon>Gammaproteobacteria</taxon>
        <taxon>Vibrionales</taxon>
        <taxon>Vibrionaceae</taxon>
        <taxon>Vibrio</taxon>
    </lineage>
</organism>
<evidence type="ECO:0000256" key="1">
    <source>
        <dbReference type="ARBA" id="ARBA00002591"/>
    </source>
</evidence>
<comment type="function">
    <text evidence="1 6">Assembles around the rod to form the L-ring and probably protects the motor/basal body from shearing forces during rotation.</text>
</comment>
<dbReference type="PANTHER" id="PTHR30381">
    <property type="entry name" value="FLAGELLAR P-RING PERIPLASMIC PROTEIN FLGI"/>
    <property type="match status" value="1"/>
</dbReference>
<dbReference type="PRINTS" id="PR01010">
    <property type="entry name" value="FLGPRINGFLGI"/>
</dbReference>
<dbReference type="NCBIfam" id="NF003676">
    <property type="entry name" value="PRK05303.1"/>
    <property type="match status" value="1"/>
</dbReference>
<dbReference type="OrthoDB" id="9786431at2"/>
<comment type="subcellular location">
    <subcellularLocation>
        <location evidence="2 6">Bacterial flagellum basal body</location>
    </subcellularLocation>
</comment>
<proteinExistence type="inferred from homology"/>
<dbReference type="GO" id="GO:0009428">
    <property type="term" value="C:bacterial-type flagellum basal body, distal rod, P ring"/>
    <property type="evidence" value="ECO:0007669"/>
    <property type="project" value="InterPro"/>
</dbReference>
<dbReference type="Pfam" id="PF02119">
    <property type="entry name" value="FlgI"/>
    <property type="match status" value="1"/>
</dbReference>
<protein>
    <recommendedName>
        <fullName evidence="6">Flagellar P-ring protein</fullName>
    </recommendedName>
    <alternativeName>
        <fullName evidence="6">Basal body P-ring protein</fullName>
    </alternativeName>
</protein>
<keyword evidence="5 6" id="KW-0975">Bacterial flagellum</keyword>
<name>A0A2J8HIA0_VIBDI</name>
<comment type="similarity">
    <text evidence="3 6">Belongs to the FlgI family.</text>
</comment>
<evidence type="ECO:0000256" key="2">
    <source>
        <dbReference type="ARBA" id="ARBA00004117"/>
    </source>
</evidence>
<dbReference type="Proteomes" id="UP000236449">
    <property type="component" value="Unassembled WGS sequence"/>
</dbReference>
<dbReference type="GO" id="GO:0030288">
    <property type="term" value="C:outer membrane-bounded periplasmic space"/>
    <property type="evidence" value="ECO:0007669"/>
    <property type="project" value="InterPro"/>
</dbReference>
<dbReference type="GO" id="GO:0005198">
    <property type="term" value="F:structural molecule activity"/>
    <property type="evidence" value="ECO:0007669"/>
    <property type="project" value="InterPro"/>
</dbReference>
<sequence precursor="true">MKQRLNFKHCILAVFGCLFFGSATAVPISHITDVYGDRTNQLIGYGVVVGLDGTGDKSQVKFTQQSIVNMVQQFGVQLEDGSKPKTKNVAAVSVTAVVSSHKGPGQTLDVTVASIGDAKSLQGGTLLMTELKGVDGNVYAIAQGHLVVGGYKVTANDGSSVTNNTPTAARIPNGATLERAANGAEDEDPTLSLQLKKPHYQTALNISKVINKTFGRGVAKAVNKGLVEVAAPTDSEDRIMFLSMIEQLDVNEGESLPKIVFNSRTGTVVISKGVTVSEAIVSQGGLTVSIREDQLVSQPNSAGSFNAPGQTTVVNDSNISISEVDNGAMVWPEGTQLQEIVDAVNRIGASPTVLMQILQALDEVGAINGELVVI</sequence>
<dbReference type="AlphaFoldDB" id="A0A2J8HIA0"/>
<dbReference type="HAMAP" id="MF_00416">
    <property type="entry name" value="FlgI"/>
    <property type="match status" value="1"/>
</dbReference>
<evidence type="ECO:0000256" key="3">
    <source>
        <dbReference type="ARBA" id="ARBA00008994"/>
    </source>
</evidence>
<feature type="chain" id="PRO_5014481718" description="Flagellar P-ring protein" evidence="6">
    <location>
        <begin position="26"/>
        <end position="374"/>
    </location>
</feature>
<evidence type="ECO:0000256" key="6">
    <source>
        <dbReference type="HAMAP-Rule" id="MF_00416"/>
    </source>
</evidence>
<accession>A0A2J8HIA0</accession>
<feature type="signal peptide" evidence="6">
    <location>
        <begin position="1"/>
        <end position="25"/>
    </location>
</feature>
<dbReference type="GO" id="GO:0071973">
    <property type="term" value="P:bacterial-type flagellum-dependent cell motility"/>
    <property type="evidence" value="ECO:0007669"/>
    <property type="project" value="InterPro"/>
</dbReference>
<evidence type="ECO:0000313" key="8">
    <source>
        <dbReference type="Proteomes" id="UP000236449"/>
    </source>
</evidence>
<comment type="caution">
    <text evidence="7">The sequence shown here is derived from an EMBL/GenBank/DDBJ whole genome shotgun (WGS) entry which is preliminary data.</text>
</comment>
<evidence type="ECO:0000313" key="7">
    <source>
        <dbReference type="EMBL" id="PNI06397.1"/>
    </source>
</evidence>
<keyword evidence="7" id="KW-0966">Cell projection</keyword>
<keyword evidence="7" id="KW-0282">Flagellum</keyword>
<evidence type="ECO:0000256" key="4">
    <source>
        <dbReference type="ARBA" id="ARBA00022729"/>
    </source>
</evidence>
<dbReference type="InterPro" id="IPR001782">
    <property type="entry name" value="Flag_FlgI"/>
</dbReference>
<reference evidence="7 8" key="1">
    <citation type="submission" date="2018-01" db="EMBL/GenBank/DDBJ databases">
        <title>Draft genome sequences of six Vibrio diazotrophicus strains isolated from deep-sea sediments of the Baltic Sea.</title>
        <authorList>
            <person name="Castillo D."/>
            <person name="Vandieken V."/>
            <person name="Chiang O."/>
            <person name="Middelboe M."/>
        </authorList>
    </citation>
    <scope>NUCLEOTIDE SEQUENCE [LARGE SCALE GENOMIC DNA]</scope>
    <source>
        <strain evidence="7 8">60.27F</strain>
    </source>
</reference>
<keyword evidence="4 6" id="KW-0732">Signal</keyword>
<keyword evidence="7" id="KW-0969">Cilium</keyword>